<keyword evidence="4" id="KW-0238">DNA-binding</keyword>
<evidence type="ECO:0000259" key="7">
    <source>
        <dbReference type="PROSITE" id="PS50901"/>
    </source>
</evidence>
<evidence type="ECO:0000256" key="1">
    <source>
        <dbReference type="ARBA" id="ARBA00006474"/>
    </source>
</evidence>
<dbReference type="Pfam" id="PF09397">
    <property type="entry name" value="FtsK_gamma"/>
    <property type="match status" value="1"/>
</dbReference>
<keyword evidence="3 5" id="KW-0067">ATP-binding</keyword>
<dbReference type="InterPro" id="IPR002543">
    <property type="entry name" value="FtsK_dom"/>
</dbReference>
<keyword evidence="6" id="KW-0472">Membrane</keyword>
<feature type="transmembrane region" description="Helical" evidence="6">
    <location>
        <begin position="148"/>
        <end position="166"/>
    </location>
</feature>
<dbReference type="PROSITE" id="PS50901">
    <property type="entry name" value="FTSK"/>
    <property type="match status" value="1"/>
</dbReference>
<evidence type="ECO:0000256" key="3">
    <source>
        <dbReference type="ARBA" id="ARBA00022840"/>
    </source>
</evidence>
<feature type="binding site" evidence="5">
    <location>
        <begin position="392"/>
        <end position="399"/>
    </location>
    <ligand>
        <name>ATP</name>
        <dbReference type="ChEBI" id="CHEBI:30616"/>
    </ligand>
</feature>
<dbReference type="SUPFAM" id="SSF52540">
    <property type="entry name" value="P-loop containing nucleoside triphosphate hydrolases"/>
    <property type="match status" value="1"/>
</dbReference>
<dbReference type="EMBL" id="LCMI01000007">
    <property type="protein sequence ID" value="KKU32832.1"/>
    <property type="molecule type" value="Genomic_DNA"/>
</dbReference>
<evidence type="ECO:0000256" key="6">
    <source>
        <dbReference type="SAM" id="Phobius"/>
    </source>
</evidence>
<evidence type="ECO:0000256" key="2">
    <source>
        <dbReference type="ARBA" id="ARBA00022741"/>
    </source>
</evidence>
<dbReference type="PANTHER" id="PTHR22683">
    <property type="entry name" value="SPORULATION PROTEIN RELATED"/>
    <property type="match status" value="1"/>
</dbReference>
<dbReference type="GO" id="GO:0003677">
    <property type="term" value="F:DNA binding"/>
    <property type="evidence" value="ECO:0007669"/>
    <property type="project" value="UniProtKB-KW"/>
</dbReference>
<dbReference type="AlphaFoldDB" id="A0A0G1PJG5"/>
<dbReference type="Gene3D" id="3.40.50.300">
    <property type="entry name" value="P-loop containing nucleotide triphosphate hydrolases"/>
    <property type="match status" value="1"/>
</dbReference>
<feature type="domain" description="FtsK" evidence="7">
    <location>
        <begin position="375"/>
        <end position="563"/>
    </location>
</feature>
<protein>
    <submittedName>
        <fullName evidence="8">Translocase FtsK protein</fullName>
    </submittedName>
</protein>
<keyword evidence="2 5" id="KW-0547">Nucleotide-binding</keyword>
<dbReference type="Proteomes" id="UP000034794">
    <property type="component" value="Unassembled WGS sequence"/>
</dbReference>
<dbReference type="InterPro" id="IPR027417">
    <property type="entry name" value="P-loop_NTPase"/>
</dbReference>
<dbReference type="InterPro" id="IPR036390">
    <property type="entry name" value="WH_DNA-bd_sf"/>
</dbReference>
<evidence type="ECO:0000313" key="8">
    <source>
        <dbReference type="EMBL" id="KKU32832.1"/>
    </source>
</evidence>
<organism evidence="8 9">
    <name type="scientific">Candidatus Collierbacteria bacterium GW2011_GWA2_46_26</name>
    <dbReference type="NCBI Taxonomy" id="1618381"/>
    <lineage>
        <taxon>Bacteria</taxon>
        <taxon>Candidatus Collieribacteriota</taxon>
    </lineage>
</organism>
<accession>A0A0G1PJG5</accession>
<evidence type="ECO:0000313" key="9">
    <source>
        <dbReference type="Proteomes" id="UP000034794"/>
    </source>
</evidence>
<evidence type="ECO:0000256" key="5">
    <source>
        <dbReference type="PROSITE-ProRule" id="PRU00289"/>
    </source>
</evidence>
<dbReference type="GO" id="GO:0005524">
    <property type="term" value="F:ATP binding"/>
    <property type="evidence" value="ECO:0007669"/>
    <property type="project" value="UniProtKB-UniRule"/>
</dbReference>
<feature type="transmembrane region" description="Helical" evidence="6">
    <location>
        <begin position="58"/>
        <end position="76"/>
    </location>
</feature>
<dbReference type="PATRIC" id="fig|1618381.3.peg.826"/>
<dbReference type="InterPro" id="IPR036388">
    <property type="entry name" value="WH-like_DNA-bd_sf"/>
</dbReference>
<comment type="caution">
    <text evidence="8">The sequence shown here is derived from an EMBL/GenBank/DDBJ whole genome shotgun (WGS) entry which is preliminary data.</text>
</comment>
<feature type="transmembrane region" description="Helical" evidence="6">
    <location>
        <begin position="21"/>
        <end position="38"/>
    </location>
</feature>
<dbReference type="CDD" id="cd01127">
    <property type="entry name" value="TrwB_TraG_TraD_VirD4"/>
    <property type="match status" value="1"/>
</dbReference>
<dbReference type="SMART" id="SM00843">
    <property type="entry name" value="Ftsk_gamma"/>
    <property type="match status" value="1"/>
</dbReference>
<keyword evidence="6" id="KW-0812">Transmembrane</keyword>
<reference evidence="8 9" key="1">
    <citation type="journal article" date="2015" name="Nature">
        <title>rRNA introns, odd ribosomes, and small enigmatic genomes across a large radiation of phyla.</title>
        <authorList>
            <person name="Brown C.T."/>
            <person name="Hug L.A."/>
            <person name="Thomas B.C."/>
            <person name="Sharon I."/>
            <person name="Castelle C.J."/>
            <person name="Singh A."/>
            <person name="Wilkins M.J."/>
            <person name="Williams K.H."/>
            <person name="Banfield J.F."/>
        </authorList>
    </citation>
    <scope>NUCLEOTIDE SEQUENCE [LARGE SCALE GENOMIC DNA]</scope>
</reference>
<dbReference type="InterPro" id="IPR050206">
    <property type="entry name" value="FtsK/SpoIIIE/SftA"/>
</dbReference>
<gene>
    <name evidence="8" type="ORF">UX47_C0007G0076</name>
</gene>
<dbReference type="Gene3D" id="3.30.980.40">
    <property type="match status" value="1"/>
</dbReference>
<name>A0A0G1PJG5_9BACT</name>
<feature type="transmembrane region" description="Helical" evidence="6">
    <location>
        <begin position="116"/>
        <end position="141"/>
    </location>
</feature>
<comment type="similarity">
    <text evidence="1">Belongs to the FtsK/SpoIIIE/SftA family.</text>
</comment>
<dbReference type="InterPro" id="IPR003593">
    <property type="entry name" value="AAA+_ATPase"/>
</dbReference>
<dbReference type="SUPFAM" id="SSF46785">
    <property type="entry name" value="Winged helix' DNA-binding domain"/>
    <property type="match status" value="1"/>
</dbReference>
<dbReference type="SMART" id="SM00382">
    <property type="entry name" value="AAA"/>
    <property type="match status" value="1"/>
</dbReference>
<keyword evidence="6" id="KW-1133">Transmembrane helix</keyword>
<evidence type="ECO:0000256" key="4">
    <source>
        <dbReference type="ARBA" id="ARBA00023125"/>
    </source>
</evidence>
<dbReference type="Pfam" id="PF01580">
    <property type="entry name" value="FtsK_SpoIIIE"/>
    <property type="match status" value="1"/>
</dbReference>
<dbReference type="Gene3D" id="1.10.10.10">
    <property type="entry name" value="Winged helix-like DNA-binding domain superfamily/Winged helix DNA-binding domain"/>
    <property type="match status" value="1"/>
</dbReference>
<dbReference type="InterPro" id="IPR018541">
    <property type="entry name" value="Ftsk_gamma"/>
</dbReference>
<proteinExistence type="inferred from homology"/>
<dbReference type="Pfam" id="PF17854">
    <property type="entry name" value="FtsK_alpha"/>
    <property type="match status" value="1"/>
</dbReference>
<feature type="transmembrane region" description="Helical" evidence="6">
    <location>
        <begin position="88"/>
        <end position="110"/>
    </location>
</feature>
<dbReference type="PANTHER" id="PTHR22683:SF41">
    <property type="entry name" value="DNA TRANSLOCASE FTSK"/>
    <property type="match status" value="1"/>
</dbReference>
<dbReference type="InterPro" id="IPR041027">
    <property type="entry name" value="FtsK_alpha"/>
</dbReference>
<sequence length="716" mass="76955">MARKKGRRSKPYKLNLKKDTLNSIFAIVLMGLGVLIAISFSQQGAVLSKINEMGRQWLGWPLFFLPFIFIIGGLIVTHVKLPIASTNVLLGSVITMISLNGLFGAGSVGAGLKESVVSLISLPGTILFYFVGVVIGLFILFETSIEDLLVLIQTLYGSVTGAFGKLKSLPVKGGSPVFLSKSNTVKITGGDESKVGHSPALPSVTAPIKIIGKEHQVNRSIQTAVDSKKLPDGATAGVWHFPPINLLSDQKIGKADRGDIKKNIETIQNTLGSFAIQAKVTEVHQGPAVTQYALTITAGTKLSKISALQSDLALALAAPQGQIRIEAPIPGRDLVGIEIPNRSLEFVSLREMLTDKAMQESRSKTTFSLGLDVSGMPVIADINKMPHLLIAGTTGSGKSVLINAIISSILFRASPEEVKFIMVDPKRVELTPYNDIPHLLTPVITDVSKVVNALKWATAEMERRYRLFEEMSVKNIAGYNELSGFQAMPYIIIIVDEMADIMMSKNAGEVEETIVRIAQMARAVGIHLILATQRPSVNVLTGLIKANIPARIAFQVTSMIDSRVIIDTPGAEKLLGKGDMLYIPPDTAKPKRIQGAFVSDKEIKNLIDFIKSSGVTAQLDETITKDKGGKSTLSSGGLNLGPVDEKFEEAAHLCIAEGKGSASLLQRRLEVGYARAARILDQLEQAGVLAHAAGNKPREVIVGSFSEVFPEGDENS</sequence>